<keyword evidence="1" id="KW-1133">Transmembrane helix</keyword>
<proteinExistence type="predicted"/>
<sequence length="231" mass="27552">MMNRSRISWLNIIYRNMSRRDTIKKNHYDSLGIKSKATHNEIKSAYFKLSKQYHPDMNSSDEAKVKFNDISTAYEILGNHEKRKQYDRGLQVTSRTYEEPDIIVMRKTDITDISEEAKRAHYEINRIRTQADGSPIYNFDAWTEEHYGRVFERRQKDLSDLRYHQNRRDEERKGRIASRHDLSILAIFMSVIFVTISLKMQYFEDLDIPMNALDEGKTKHDDNFTVKKRES</sequence>
<dbReference type="PANTHER" id="PTHR44873">
    <property type="entry name" value="DNAJ HOMOLOG SUBFAMILY C MEMBER 30, MITOCHONDRIAL"/>
    <property type="match status" value="1"/>
</dbReference>
<comment type="caution">
    <text evidence="3">The sequence shown here is derived from an EMBL/GenBank/DDBJ whole genome shotgun (WGS) entry which is preliminary data.</text>
</comment>
<gene>
    <name evidence="3" type="ORF">PV327_006583</name>
</gene>
<evidence type="ECO:0000259" key="2">
    <source>
        <dbReference type="PROSITE" id="PS50076"/>
    </source>
</evidence>
<organism evidence="3 4">
    <name type="scientific">Microctonus hyperodae</name>
    <name type="common">Parasitoid wasp</name>
    <dbReference type="NCBI Taxonomy" id="165561"/>
    <lineage>
        <taxon>Eukaryota</taxon>
        <taxon>Metazoa</taxon>
        <taxon>Ecdysozoa</taxon>
        <taxon>Arthropoda</taxon>
        <taxon>Hexapoda</taxon>
        <taxon>Insecta</taxon>
        <taxon>Pterygota</taxon>
        <taxon>Neoptera</taxon>
        <taxon>Endopterygota</taxon>
        <taxon>Hymenoptera</taxon>
        <taxon>Apocrita</taxon>
        <taxon>Ichneumonoidea</taxon>
        <taxon>Braconidae</taxon>
        <taxon>Euphorinae</taxon>
        <taxon>Microctonus</taxon>
    </lineage>
</organism>
<evidence type="ECO:0000313" key="3">
    <source>
        <dbReference type="EMBL" id="KAK0162839.1"/>
    </source>
</evidence>
<dbReference type="InterPro" id="IPR053025">
    <property type="entry name" value="Mito_ATP_Synthase-Asso"/>
</dbReference>
<evidence type="ECO:0000313" key="4">
    <source>
        <dbReference type="Proteomes" id="UP001168972"/>
    </source>
</evidence>
<dbReference type="PANTHER" id="PTHR44873:SF1">
    <property type="entry name" value="DNAJ HOMOLOG SUBFAMILY C MEMBER 30, MITOCHONDRIAL"/>
    <property type="match status" value="1"/>
</dbReference>
<dbReference type="Gene3D" id="1.10.287.110">
    <property type="entry name" value="DnaJ domain"/>
    <property type="match status" value="1"/>
</dbReference>
<reference evidence="3" key="1">
    <citation type="journal article" date="2023" name="bioRxiv">
        <title>Scaffold-level genome assemblies of two parasitoid biocontrol wasps reveal the parthenogenesis mechanism and an associated novel virus.</title>
        <authorList>
            <person name="Inwood S."/>
            <person name="Skelly J."/>
            <person name="Guhlin J."/>
            <person name="Harrop T."/>
            <person name="Goldson S."/>
            <person name="Dearden P."/>
        </authorList>
    </citation>
    <scope>NUCLEOTIDE SEQUENCE</scope>
    <source>
        <strain evidence="3">Lincoln</strain>
        <tissue evidence="3">Whole body</tissue>
    </source>
</reference>
<feature type="transmembrane region" description="Helical" evidence="1">
    <location>
        <begin position="182"/>
        <end position="203"/>
    </location>
</feature>
<accession>A0AA39F4K4</accession>
<evidence type="ECO:0000256" key="1">
    <source>
        <dbReference type="SAM" id="Phobius"/>
    </source>
</evidence>
<reference evidence="3" key="2">
    <citation type="submission" date="2023-03" db="EMBL/GenBank/DDBJ databases">
        <authorList>
            <person name="Inwood S.N."/>
            <person name="Skelly J.G."/>
            <person name="Guhlin J."/>
            <person name="Harrop T.W.R."/>
            <person name="Goldson S.G."/>
            <person name="Dearden P.K."/>
        </authorList>
    </citation>
    <scope>NUCLEOTIDE SEQUENCE</scope>
    <source>
        <strain evidence="3">Lincoln</strain>
        <tissue evidence="3">Whole body</tissue>
    </source>
</reference>
<dbReference type="EMBL" id="JAQQBR010001833">
    <property type="protein sequence ID" value="KAK0162839.1"/>
    <property type="molecule type" value="Genomic_DNA"/>
</dbReference>
<keyword evidence="4" id="KW-1185">Reference proteome</keyword>
<dbReference type="InterPro" id="IPR001623">
    <property type="entry name" value="DnaJ_domain"/>
</dbReference>
<dbReference type="PROSITE" id="PS50076">
    <property type="entry name" value="DNAJ_2"/>
    <property type="match status" value="1"/>
</dbReference>
<protein>
    <recommendedName>
        <fullName evidence="2">J domain-containing protein</fullName>
    </recommendedName>
</protein>
<dbReference type="SUPFAM" id="SSF46565">
    <property type="entry name" value="Chaperone J-domain"/>
    <property type="match status" value="1"/>
</dbReference>
<dbReference type="PRINTS" id="PR00625">
    <property type="entry name" value="JDOMAIN"/>
</dbReference>
<name>A0AA39F4K4_MICHY</name>
<dbReference type="PROSITE" id="PS00636">
    <property type="entry name" value="DNAJ_1"/>
    <property type="match status" value="1"/>
</dbReference>
<feature type="domain" description="J" evidence="2">
    <location>
        <begin position="26"/>
        <end position="90"/>
    </location>
</feature>
<keyword evidence="1" id="KW-0472">Membrane</keyword>
<dbReference type="CDD" id="cd06257">
    <property type="entry name" value="DnaJ"/>
    <property type="match status" value="1"/>
</dbReference>
<dbReference type="InterPro" id="IPR018253">
    <property type="entry name" value="DnaJ_domain_CS"/>
</dbReference>
<dbReference type="AlphaFoldDB" id="A0AA39F4K4"/>
<dbReference type="Proteomes" id="UP001168972">
    <property type="component" value="Unassembled WGS sequence"/>
</dbReference>
<dbReference type="SMART" id="SM00271">
    <property type="entry name" value="DnaJ"/>
    <property type="match status" value="1"/>
</dbReference>
<keyword evidence="1" id="KW-0812">Transmembrane</keyword>
<dbReference type="InterPro" id="IPR036869">
    <property type="entry name" value="J_dom_sf"/>
</dbReference>
<dbReference type="Pfam" id="PF00226">
    <property type="entry name" value="DnaJ"/>
    <property type="match status" value="1"/>
</dbReference>